<reference evidence="1 2" key="1">
    <citation type="submission" date="2019-05" db="EMBL/GenBank/DDBJ databases">
        <title>Another draft genome of Portunus trituberculatus and its Hox gene families provides insights of decapod evolution.</title>
        <authorList>
            <person name="Jeong J.-H."/>
            <person name="Song I."/>
            <person name="Kim S."/>
            <person name="Choi T."/>
            <person name="Kim D."/>
            <person name="Ryu S."/>
            <person name="Kim W."/>
        </authorList>
    </citation>
    <scope>NUCLEOTIDE SEQUENCE [LARGE SCALE GENOMIC DNA]</scope>
    <source>
        <tissue evidence="1">Muscle</tissue>
    </source>
</reference>
<keyword evidence="2" id="KW-1185">Reference proteome</keyword>
<proteinExistence type="predicted"/>
<comment type="caution">
    <text evidence="1">The sequence shown here is derived from an EMBL/GenBank/DDBJ whole genome shotgun (WGS) entry which is preliminary data.</text>
</comment>
<dbReference type="AlphaFoldDB" id="A0A5B7HT49"/>
<evidence type="ECO:0000313" key="1">
    <source>
        <dbReference type="EMBL" id="MPC74502.1"/>
    </source>
</evidence>
<accession>A0A5B7HT49</accession>
<sequence>MKAQNIVILTIAKDQLAAVDRWGVWGNGKDEAFFVYNHRSYMNDCISASVATVIVPVIKNFRASCLSSTRGFSSDGEWKYLASFSTHSVATSSAYLGVTKLFSHSEGDTWQPQRPAVSKAP</sequence>
<gene>
    <name evidence="1" type="ORF">E2C01_068862</name>
</gene>
<evidence type="ECO:0000313" key="2">
    <source>
        <dbReference type="Proteomes" id="UP000324222"/>
    </source>
</evidence>
<name>A0A5B7HT49_PORTR</name>
<organism evidence="1 2">
    <name type="scientific">Portunus trituberculatus</name>
    <name type="common">Swimming crab</name>
    <name type="synonym">Neptunus trituberculatus</name>
    <dbReference type="NCBI Taxonomy" id="210409"/>
    <lineage>
        <taxon>Eukaryota</taxon>
        <taxon>Metazoa</taxon>
        <taxon>Ecdysozoa</taxon>
        <taxon>Arthropoda</taxon>
        <taxon>Crustacea</taxon>
        <taxon>Multicrustacea</taxon>
        <taxon>Malacostraca</taxon>
        <taxon>Eumalacostraca</taxon>
        <taxon>Eucarida</taxon>
        <taxon>Decapoda</taxon>
        <taxon>Pleocyemata</taxon>
        <taxon>Brachyura</taxon>
        <taxon>Eubrachyura</taxon>
        <taxon>Portunoidea</taxon>
        <taxon>Portunidae</taxon>
        <taxon>Portuninae</taxon>
        <taxon>Portunus</taxon>
    </lineage>
</organism>
<dbReference type="EMBL" id="VSRR010039047">
    <property type="protein sequence ID" value="MPC74502.1"/>
    <property type="molecule type" value="Genomic_DNA"/>
</dbReference>
<protein>
    <submittedName>
        <fullName evidence="1">Uncharacterized protein</fullName>
    </submittedName>
</protein>
<dbReference type="Proteomes" id="UP000324222">
    <property type="component" value="Unassembled WGS sequence"/>
</dbReference>